<accession>A0A0A0JWY3</accession>
<gene>
    <name evidence="11" type="ORF">N801_02115</name>
</gene>
<keyword evidence="6" id="KW-0653">Protein transport</keyword>
<comment type="subcellular location">
    <subcellularLocation>
        <location evidence="1">Cell membrane</location>
        <topology evidence="1">Single-pass membrane protein</topology>
    </subcellularLocation>
</comment>
<evidence type="ECO:0000256" key="3">
    <source>
        <dbReference type="ARBA" id="ARBA00022448"/>
    </source>
</evidence>
<dbReference type="NCBIfam" id="TIGR00739">
    <property type="entry name" value="yajC"/>
    <property type="match status" value="1"/>
</dbReference>
<feature type="transmembrane region" description="Helical" evidence="10">
    <location>
        <begin position="6"/>
        <end position="25"/>
    </location>
</feature>
<keyword evidence="3" id="KW-0813">Transport</keyword>
<evidence type="ECO:0000256" key="7">
    <source>
        <dbReference type="ARBA" id="ARBA00022989"/>
    </source>
</evidence>
<dbReference type="GO" id="GO:0005886">
    <property type="term" value="C:plasma membrane"/>
    <property type="evidence" value="ECO:0007669"/>
    <property type="project" value="UniProtKB-SubCell"/>
</dbReference>
<sequence>MNSGAGFGNLLVLALPLLLLAFLMLTQRKRGREVQAFQSALSVGDAVVMTSGLYGTIVVLDDSTALLEIAPGVQVRVDRRAIGMAQPGVTDAPPTPEAD</sequence>
<dbReference type="PANTHER" id="PTHR33909">
    <property type="entry name" value="SEC TRANSLOCON ACCESSORY COMPLEX SUBUNIT YAJC"/>
    <property type="match status" value="1"/>
</dbReference>
<dbReference type="OrthoDB" id="2200301at2"/>
<reference evidence="11 12" key="1">
    <citation type="submission" date="2013-08" db="EMBL/GenBank/DDBJ databases">
        <title>The genome sequence of Knoellia aerolata.</title>
        <authorList>
            <person name="Zhu W."/>
            <person name="Wang G."/>
        </authorList>
    </citation>
    <scope>NUCLEOTIDE SEQUENCE [LARGE SCALE GENOMIC DNA]</scope>
    <source>
        <strain evidence="11 12">DSM 18566</strain>
    </source>
</reference>
<dbReference type="Pfam" id="PF02699">
    <property type="entry name" value="YajC"/>
    <property type="match status" value="1"/>
</dbReference>
<dbReference type="eggNOG" id="COG1862">
    <property type="taxonomic scope" value="Bacteria"/>
</dbReference>
<organism evidence="11 12">
    <name type="scientific">Knoellia aerolata DSM 18566</name>
    <dbReference type="NCBI Taxonomy" id="1385519"/>
    <lineage>
        <taxon>Bacteria</taxon>
        <taxon>Bacillati</taxon>
        <taxon>Actinomycetota</taxon>
        <taxon>Actinomycetes</taxon>
        <taxon>Micrococcales</taxon>
        <taxon>Intrasporangiaceae</taxon>
        <taxon>Knoellia</taxon>
    </lineage>
</organism>
<keyword evidence="12" id="KW-1185">Reference proteome</keyword>
<keyword evidence="9 10" id="KW-0472">Membrane</keyword>
<evidence type="ECO:0000256" key="10">
    <source>
        <dbReference type="SAM" id="Phobius"/>
    </source>
</evidence>
<dbReference type="RefSeq" id="WP_035936845.1">
    <property type="nucleotide sequence ID" value="NZ_AVPL01000021.1"/>
</dbReference>
<name>A0A0A0JWY3_9MICO</name>
<keyword evidence="7 10" id="KW-1133">Transmembrane helix</keyword>
<comment type="similarity">
    <text evidence="2">Belongs to the YajC family.</text>
</comment>
<dbReference type="InterPro" id="IPR003849">
    <property type="entry name" value="Preprotein_translocase_YajC"/>
</dbReference>
<comment type="caution">
    <text evidence="11">The sequence shown here is derived from an EMBL/GenBank/DDBJ whole genome shotgun (WGS) entry which is preliminary data.</text>
</comment>
<evidence type="ECO:0000313" key="12">
    <source>
        <dbReference type="Proteomes" id="UP000030013"/>
    </source>
</evidence>
<proteinExistence type="inferred from homology"/>
<dbReference type="GO" id="GO:0015031">
    <property type="term" value="P:protein transport"/>
    <property type="evidence" value="ECO:0007669"/>
    <property type="project" value="UniProtKB-KW"/>
</dbReference>
<evidence type="ECO:0000256" key="6">
    <source>
        <dbReference type="ARBA" id="ARBA00022927"/>
    </source>
</evidence>
<keyword evidence="8" id="KW-0811">Translocation</keyword>
<evidence type="ECO:0000313" key="11">
    <source>
        <dbReference type="EMBL" id="KGN41219.1"/>
    </source>
</evidence>
<dbReference type="STRING" id="1385519.N801_02115"/>
<keyword evidence="5 10" id="KW-0812">Transmembrane</keyword>
<dbReference type="PANTHER" id="PTHR33909:SF1">
    <property type="entry name" value="SEC TRANSLOCON ACCESSORY COMPLEX SUBUNIT YAJC"/>
    <property type="match status" value="1"/>
</dbReference>
<evidence type="ECO:0000256" key="5">
    <source>
        <dbReference type="ARBA" id="ARBA00022692"/>
    </source>
</evidence>
<evidence type="ECO:0000256" key="1">
    <source>
        <dbReference type="ARBA" id="ARBA00004162"/>
    </source>
</evidence>
<evidence type="ECO:0000256" key="8">
    <source>
        <dbReference type="ARBA" id="ARBA00023010"/>
    </source>
</evidence>
<dbReference type="SMART" id="SM01323">
    <property type="entry name" value="YajC"/>
    <property type="match status" value="1"/>
</dbReference>
<evidence type="ECO:0000256" key="9">
    <source>
        <dbReference type="ARBA" id="ARBA00023136"/>
    </source>
</evidence>
<evidence type="ECO:0000256" key="4">
    <source>
        <dbReference type="ARBA" id="ARBA00022475"/>
    </source>
</evidence>
<protein>
    <submittedName>
        <fullName evidence="11">Preprotein translocase subunit YajC</fullName>
    </submittedName>
</protein>
<keyword evidence="4" id="KW-1003">Cell membrane</keyword>
<dbReference type="Proteomes" id="UP000030013">
    <property type="component" value="Unassembled WGS sequence"/>
</dbReference>
<dbReference type="EMBL" id="AVPL01000021">
    <property type="protein sequence ID" value="KGN41219.1"/>
    <property type="molecule type" value="Genomic_DNA"/>
</dbReference>
<evidence type="ECO:0000256" key="2">
    <source>
        <dbReference type="ARBA" id="ARBA00006742"/>
    </source>
</evidence>
<dbReference type="AlphaFoldDB" id="A0A0A0JWY3"/>